<name>A0A0W0FWP4_MONRR</name>
<sequence length="280" mass="30410">MLSPVNTILTLACTKCVELNCSCILDHDASTSFETIDKATKDLDLSLSSYARLLYQACLLSKDISVFNRLQEAHTLLDNQISALSHSINLAQEALKSQVQDPCQLLQALTFLNLSFQASNPQIASLCAGFGWSSSNLLLEDLKDRGYELREVTGPVDGPFCIFIKSTKIDITGKKGLEWRIDTNDCMVSKMNLEASTTAEVSSLSLDASDVDLIAKKSAVVSASPPSSLSVRDSLLPMSFGPISSLLMDESNQSSDVWSLPSVCSPLYFSYLLSDSPSQE</sequence>
<gene>
    <name evidence="1" type="ORF">WG66_6729</name>
</gene>
<evidence type="ECO:0000313" key="2">
    <source>
        <dbReference type="Proteomes" id="UP000054988"/>
    </source>
</evidence>
<comment type="caution">
    <text evidence="1">The sequence shown here is derived from an EMBL/GenBank/DDBJ whole genome shotgun (WGS) entry which is preliminary data.</text>
</comment>
<accession>A0A0W0FWP4</accession>
<dbReference type="Proteomes" id="UP000054988">
    <property type="component" value="Unassembled WGS sequence"/>
</dbReference>
<dbReference type="AlphaFoldDB" id="A0A0W0FWP4"/>
<organism evidence="1 2">
    <name type="scientific">Moniliophthora roreri</name>
    <name type="common">Frosty pod rot fungus</name>
    <name type="synonym">Monilia roreri</name>
    <dbReference type="NCBI Taxonomy" id="221103"/>
    <lineage>
        <taxon>Eukaryota</taxon>
        <taxon>Fungi</taxon>
        <taxon>Dikarya</taxon>
        <taxon>Basidiomycota</taxon>
        <taxon>Agaricomycotina</taxon>
        <taxon>Agaricomycetes</taxon>
        <taxon>Agaricomycetidae</taxon>
        <taxon>Agaricales</taxon>
        <taxon>Marasmiineae</taxon>
        <taxon>Marasmiaceae</taxon>
        <taxon>Moniliophthora</taxon>
    </lineage>
</organism>
<protein>
    <submittedName>
        <fullName evidence="1">Uncharacterized protein</fullName>
    </submittedName>
</protein>
<evidence type="ECO:0000313" key="1">
    <source>
        <dbReference type="EMBL" id="KTB40698.1"/>
    </source>
</evidence>
<proteinExistence type="predicted"/>
<reference evidence="1 2" key="1">
    <citation type="submission" date="2015-12" db="EMBL/GenBank/DDBJ databases">
        <title>Draft genome sequence of Moniliophthora roreri, the causal agent of frosty pod rot of cacao.</title>
        <authorList>
            <person name="Aime M.C."/>
            <person name="Diaz-Valderrama J.R."/>
            <person name="Kijpornyongpan T."/>
            <person name="Phillips-Mora W."/>
        </authorList>
    </citation>
    <scope>NUCLEOTIDE SEQUENCE [LARGE SCALE GENOMIC DNA]</scope>
    <source>
        <strain evidence="1 2">MCA 2952</strain>
    </source>
</reference>
<dbReference type="EMBL" id="LATX01001559">
    <property type="protein sequence ID" value="KTB40698.1"/>
    <property type="molecule type" value="Genomic_DNA"/>
</dbReference>